<accession>A0A0B0PAU6</accession>
<protein>
    <submittedName>
        <fullName evidence="1">Uncharacterized protein</fullName>
    </submittedName>
</protein>
<evidence type="ECO:0000313" key="1">
    <source>
        <dbReference type="EMBL" id="KHG21459.1"/>
    </source>
</evidence>
<dbReference type="Proteomes" id="UP000032142">
    <property type="component" value="Unassembled WGS sequence"/>
</dbReference>
<dbReference type="EMBL" id="KN418654">
    <property type="protein sequence ID" value="KHG21459.1"/>
    <property type="molecule type" value="Genomic_DNA"/>
</dbReference>
<keyword evidence="2" id="KW-1185">Reference proteome</keyword>
<gene>
    <name evidence="1" type="ORF">F383_26994</name>
</gene>
<reference evidence="2" key="1">
    <citation type="submission" date="2014-09" db="EMBL/GenBank/DDBJ databases">
        <authorList>
            <person name="Mudge J."/>
            <person name="Ramaraj T."/>
            <person name="Lindquist I.E."/>
            <person name="Bharti A.K."/>
            <person name="Sundararajan A."/>
            <person name="Cameron C.T."/>
            <person name="Woodward J.E."/>
            <person name="May G.D."/>
            <person name="Brubaker C."/>
            <person name="Broadhvest J."/>
            <person name="Wilkins T.A."/>
        </authorList>
    </citation>
    <scope>NUCLEOTIDE SEQUENCE</scope>
    <source>
        <strain evidence="2">cv. AKA8401</strain>
    </source>
</reference>
<dbReference type="AlphaFoldDB" id="A0A0B0PAU6"/>
<organism evidence="1 2">
    <name type="scientific">Gossypium arboreum</name>
    <name type="common">Tree cotton</name>
    <name type="synonym">Gossypium nanking</name>
    <dbReference type="NCBI Taxonomy" id="29729"/>
    <lineage>
        <taxon>Eukaryota</taxon>
        <taxon>Viridiplantae</taxon>
        <taxon>Streptophyta</taxon>
        <taxon>Embryophyta</taxon>
        <taxon>Tracheophyta</taxon>
        <taxon>Spermatophyta</taxon>
        <taxon>Magnoliopsida</taxon>
        <taxon>eudicotyledons</taxon>
        <taxon>Gunneridae</taxon>
        <taxon>Pentapetalae</taxon>
        <taxon>rosids</taxon>
        <taxon>malvids</taxon>
        <taxon>Malvales</taxon>
        <taxon>Malvaceae</taxon>
        <taxon>Malvoideae</taxon>
        <taxon>Gossypium</taxon>
    </lineage>
</organism>
<name>A0A0B0PAU6_GOSAR</name>
<proteinExistence type="predicted"/>
<sequence length="74" mass="9407">MHRRLSLLGFWVWRICVWWNIWRNRCRRRSFPKKCAFESFKCRICKYTLQNLLYFSWKWKMSKVKFQDQSCGFS</sequence>
<evidence type="ECO:0000313" key="2">
    <source>
        <dbReference type="Proteomes" id="UP000032142"/>
    </source>
</evidence>